<reference evidence="1 2" key="1">
    <citation type="submission" date="2018-07" db="EMBL/GenBank/DDBJ databases">
        <title>A high quality draft genome assembly of the barn swallow (H. rustica rustica).</title>
        <authorList>
            <person name="Formenti G."/>
            <person name="Chiara M."/>
            <person name="Poveda L."/>
            <person name="Francoijs K.-J."/>
            <person name="Bonisoli-Alquati A."/>
            <person name="Canova L."/>
            <person name="Gianfranceschi L."/>
            <person name="Horner D.S."/>
            <person name="Saino N."/>
        </authorList>
    </citation>
    <scope>NUCLEOTIDE SEQUENCE [LARGE SCALE GENOMIC DNA]</scope>
    <source>
        <strain evidence="1">Chelidonia</strain>
        <tissue evidence="1">Blood</tissue>
    </source>
</reference>
<protein>
    <submittedName>
        <fullName evidence="1">Uncharacterized protein</fullName>
    </submittedName>
</protein>
<organism evidence="1 2">
    <name type="scientific">Hirundo rustica rustica</name>
    <dbReference type="NCBI Taxonomy" id="333673"/>
    <lineage>
        <taxon>Eukaryota</taxon>
        <taxon>Metazoa</taxon>
        <taxon>Chordata</taxon>
        <taxon>Craniata</taxon>
        <taxon>Vertebrata</taxon>
        <taxon>Euteleostomi</taxon>
        <taxon>Archelosauria</taxon>
        <taxon>Archosauria</taxon>
        <taxon>Dinosauria</taxon>
        <taxon>Saurischia</taxon>
        <taxon>Theropoda</taxon>
        <taxon>Coelurosauria</taxon>
        <taxon>Aves</taxon>
        <taxon>Neognathae</taxon>
        <taxon>Neoaves</taxon>
        <taxon>Telluraves</taxon>
        <taxon>Australaves</taxon>
        <taxon>Passeriformes</taxon>
        <taxon>Sylvioidea</taxon>
        <taxon>Hirundinidae</taxon>
        <taxon>Hirundo</taxon>
    </lineage>
</organism>
<sequence>MNVSAKRLDFAGVFQPLQINQLLLQEFTGLALHVEIYGEKGEKSHFSVPKHQGKRVGKGGQLRHITSEGGQSLQYKNIKATFKAWIVWFGANIIG</sequence>
<dbReference type="AlphaFoldDB" id="A0A3M0KDH8"/>
<keyword evidence="2" id="KW-1185">Reference proteome</keyword>
<dbReference type="EMBL" id="QRBI01000116">
    <property type="protein sequence ID" value="RMC09294.1"/>
    <property type="molecule type" value="Genomic_DNA"/>
</dbReference>
<name>A0A3M0KDH8_HIRRU</name>
<evidence type="ECO:0000313" key="2">
    <source>
        <dbReference type="Proteomes" id="UP000269221"/>
    </source>
</evidence>
<gene>
    <name evidence="1" type="ORF">DUI87_14302</name>
</gene>
<comment type="caution">
    <text evidence="1">The sequence shown here is derived from an EMBL/GenBank/DDBJ whole genome shotgun (WGS) entry which is preliminary data.</text>
</comment>
<proteinExistence type="predicted"/>
<accession>A0A3M0KDH8</accession>
<dbReference type="Proteomes" id="UP000269221">
    <property type="component" value="Unassembled WGS sequence"/>
</dbReference>
<evidence type="ECO:0000313" key="1">
    <source>
        <dbReference type="EMBL" id="RMC09294.1"/>
    </source>
</evidence>